<organism evidence="1 2">
    <name type="scientific">Lactuca virosa</name>
    <dbReference type="NCBI Taxonomy" id="75947"/>
    <lineage>
        <taxon>Eukaryota</taxon>
        <taxon>Viridiplantae</taxon>
        <taxon>Streptophyta</taxon>
        <taxon>Embryophyta</taxon>
        <taxon>Tracheophyta</taxon>
        <taxon>Spermatophyta</taxon>
        <taxon>Magnoliopsida</taxon>
        <taxon>eudicotyledons</taxon>
        <taxon>Gunneridae</taxon>
        <taxon>Pentapetalae</taxon>
        <taxon>asterids</taxon>
        <taxon>campanulids</taxon>
        <taxon>Asterales</taxon>
        <taxon>Asteraceae</taxon>
        <taxon>Cichorioideae</taxon>
        <taxon>Cichorieae</taxon>
        <taxon>Lactucinae</taxon>
        <taxon>Lactuca</taxon>
    </lineage>
</organism>
<proteinExistence type="predicted"/>
<dbReference type="AlphaFoldDB" id="A0AAU9LU86"/>
<dbReference type="Proteomes" id="UP001157418">
    <property type="component" value="Unassembled WGS sequence"/>
</dbReference>
<gene>
    <name evidence="1" type="ORF">LVIROSA_LOCUS3208</name>
</gene>
<keyword evidence="2" id="KW-1185">Reference proteome</keyword>
<dbReference type="EMBL" id="CAKMRJ010000001">
    <property type="protein sequence ID" value="CAH1415354.1"/>
    <property type="molecule type" value="Genomic_DNA"/>
</dbReference>
<reference evidence="1 2" key="1">
    <citation type="submission" date="2022-01" db="EMBL/GenBank/DDBJ databases">
        <authorList>
            <person name="Xiong W."/>
            <person name="Schranz E."/>
        </authorList>
    </citation>
    <scope>NUCLEOTIDE SEQUENCE [LARGE SCALE GENOMIC DNA]</scope>
</reference>
<name>A0AAU9LU86_9ASTR</name>
<comment type="caution">
    <text evidence="1">The sequence shown here is derived from an EMBL/GenBank/DDBJ whole genome shotgun (WGS) entry which is preliminary data.</text>
</comment>
<accession>A0AAU9LU86</accession>
<sequence>MPIGPTEDGTTVGASITPASPLRQVSLEGCLQQVWSDGDDGGELKLLWPTLGLRPRRPTVTGSAEEEDSGVAWFHVGIRSSELTGNIVLEVAGAKQVRRLEVVHLWFIGRSHTGW</sequence>
<evidence type="ECO:0000313" key="2">
    <source>
        <dbReference type="Proteomes" id="UP001157418"/>
    </source>
</evidence>
<evidence type="ECO:0000313" key="1">
    <source>
        <dbReference type="EMBL" id="CAH1415354.1"/>
    </source>
</evidence>
<protein>
    <submittedName>
        <fullName evidence="1">Uncharacterized protein</fullName>
    </submittedName>
</protein>